<gene>
    <name evidence="2" type="ORF">SAMN05421647_107201</name>
</gene>
<dbReference type="RefSeq" id="WP_076464105.1">
    <property type="nucleotide sequence ID" value="NZ_FTMN01000007.1"/>
</dbReference>
<organism evidence="2 3">
    <name type="scientific">Marinobacterium stanieri</name>
    <dbReference type="NCBI Taxonomy" id="49186"/>
    <lineage>
        <taxon>Bacteria</taxon>
        <taxon>Pseudomonadati</taxon>
        <taxon>Pseudomonadota</taxon>
        <taxon>Gammaproteobacteria</taxon>
        <taxon>Oceanospirillales</taxon>
        <taxon>Oceanospirillaceae</taxon>
        <taxon>Marinobacterium</taxon>
    </lineage>
</organism>
<feature type="transmembrane region" description="Helical" evidence="1">
    <location>
        <begin position="23"/>
        <end position="43"/>
    </location>
</feature>
<evidence type="ECO:0000313" key="3">
    <source>
        <dbReference type="Proteomes" id="UP000186895"/>
    </source>
</evidence>
<proteinExistence type="predicted"/>
<keyword evidence="1" id="KW-0472">Membrane</keyword>
<protein>
    <submittedName>
        <fullName evidence="2">Virus attachment protein p12 family protein</fullName>
    </submittedName>
</protein>
<evidence type="ECO:0000256" key="1">
    <source>
        <dbReference type="SAM" id="Phobius"/>
    </source>
</evidence>
<dbReference type="Pfam" id="PF12669">
    <property type="entry name" value="FeoB_associated"/>
    <property type="match status" value="1"/>
</dbReference>
<keyword evidence="1" id="KW-0812">Transmembrane</keyword>
<keyword evidence="3" id="KW-1185">Reference proteome</keyword>
<keyword evidence="1" id="KW-1133">Transmembrane helix</keyword>
<accession>A0A1N6USM8</accession>
<sequence length="89" mass="9529">MNESNTEQLSVDSGMVVSADQPFSMVDVGVVLVVVAVAVYYLYRKLWRNKGACSSCSNKKGSCQVKPDAASACTQPIEVVELRGGQVTK</sequence>
<dbReference type="STRING" id="49186.SAMN05421647_107201"/>
<dbReference type="AlphaFoldDB" id="A0A1N6USM8"/>
<evidence type="ECO:0000313" key="2">
    <source>
        <dbReference type="EMBL" id="SIQ68634.1"/>
    </source>
</evidence>
<reference evidence="2 3" key="1">
    <citation type="submission" date="2017-01" db="EMBL/GenBank/DDBJ databases">
        <authorList>
            <person name="Mah S.A."/>
            <person name="Swanson W.J."/>
            <person name="Moy G.W."/>
            <person name="Vacquier V.D."/>
        </authorList>
    </citation>
    <scope>NUCLEOTIDE SEQUENCE [LARGE SCALE GENOMIC DNA]</scope>
    <source>
        <strain evidence="2 3">DSM 7027</strain>
    </source>
</reference>
<dbReference type="EMBL" id="FTMN01000007">
    <property type="protein sequence ID" value="SIQ68634.1"/>
    <property type="molecule type" value="Genomic_DNA"/>
</dbReference>
<name>A0A1N6USM8_9GAMM</name>
<dbReference type="Proteomes" id="UP000186895">
    <property type="component" value="Unassembled WGS sequence"/>
</dbReference>